<feature type="compositionally biased region" description="Acidic residues" evidence="2">
    <location>
        <begin position="1571"/>
        <end position="1600"/>
    </location>
</feature>
<dbReference type="PATRIC" id="fig|196600.6.peg.2432"/>
<dbReference type="CDD" id="cd00118">
    <property type="entry name" value="LysM"/>
    <property type="match status" value="1"/>
</dbReference>
<feature type="region of interest" description="Disordered" evidence="2">
    <location>
        <begin position="1036"/>
        <end position="1070"/>
    </location>
</feature>
<feature type="compositionally biased region" description="Acidic residues" evidence="2">
    <location>
        <begin position="1331"/>
        <end position="1351"/>
    </location>
</feature>
<feature type="region of interest" description="Disordered" evidence="2">
    <location>
        <begin position="304"/>
        <end position="341"/>
    </location>
</feature>
<feature type="compositionally biased region" description="Polar residues" evidence="2">
    <location>
        <begin position="509"/>
        <end position="521"/>
    </location>
</feature>
<keyword evidence="3" id="KW-0812">Transmembrane</keyword>
<keyword evidence="1" id="KW-0175">Coiled coil</keyword>
<feature type="region of interest" description="Disordered" evidence="2">
    <location>
        <begin position="1412"/>
        <end position="1459"/>
    </location>
</feature>
<feature type="coiled-coil region" evidence="1">
    <location>
        <begin position="194"/>
        <end position="263"/>
    </location>
</feature>
<feature type="compositionally biased region" description="Acidic residues" evidence="2">
    <location>
        <begin position="770"/>
        <end position="792"/>
    </location>
</feature>
<feature type="region of interest" description="Disordered" evidence="2">
    <location>
        <begin position="1495"/>
        <end position="1541"/>
    </location>
</feature>
<protein>
    <recommendedName>
        <fullName evidence="7">AAA family ATPase</fullName>
    </recommendedName>
</protein>
<dbReference type="RefSeq" id="WP_011150883.1">
    <property type="nucleotide sequence ID" value="NC_005139.1"/>
</dbReference>
<feature type="compositionally biased region" description="Acidic residues" evidence="2">
    <location>
        <begin position="1412"/>
        <end position="1447"/>
    </location>
</feature>
<dbReference type="InterPro" id="IPR038440">
    <property type="entry name" value="FimV_C_sf"/>
</dbReference>
<evidence type="ECO:0000313" key="6">
    <source>
        <dbReference type="Proteomes" id="UP000002675"/>
    </source>
</evidence>
<organism evidence="5 6">
    <name type="scientific">Vibrio vulnificus (strain YJ016)</name>
    <dbReference type="NCBI Taxonomy" id="196600"/>
    <lineage>
        <taxon>Bacteria</taxon>
        <taxon>Pseudomonadati</taxon>
        <taxon>Pseudomonadota</taxon>
        <taxon>Gammaproteobacteria</taxon>
        <taxon>Vibrionales</taxon>
        <taxon>Vibrionaceae</taxon>
        <taxon>Vibrio</taxon>
    </lineage>
</organism>
<name>Q7MIT8_VIBVY</name>
<feature type="compositionally biased region" description="Acidic residues" evidence="2">
    <location>
        <begin position="842"/>
        <end position="851"/>
    </location>
</feature>
<keyword evidence="3" id="KW-0472">Membrane</keyword>
<feature type="compositionally biased region" description="Acidic residues" evidence="2">
    <location>
        <begin position="939"/>
        <end position="952"/>
    </location>
</feature>
<feature type="compositionally biased region" description="Acidic residues" evidence="2">
    <location>
        <begin position="870"/>
        <end position="895"/>
    </location>
</feature>
<feature type="compositionally biased region" description="Acidic residues" evidence="2">
    <location>
        <begin position="434"/>
        <end position="444"/>
    </location>
</feature>
<feature type="region of interest" description="Disordered" evidence="2">
    <location>
        <begin position="1563"/>
        <end position="1666"/>
    </location>
</feature>
<dbReference type="EMBL" id="BA000037">
    <property type="protein sequence ID" value="BAC95190.1"/>
    <property type="molecule type" value="Genomic_DNA"/>
</dbReference>
<feature type="compositionally biased region" description="Acidic residues" evidence="2">
    <location>
        <begin position="324"/>
        <end position="341"/>
    </location>
</feature>
<feature type="region of interest" description="Disordered" evidence="2">
    <location>
        <begin position="538"/>
        <end position="569"/>
    </location>
</feature>
<dbReference type="HOGENOM" id="CLU_002152_1_0_6"/>
<feature type="signal peptide" evidence="4">
    <location>
        <begin position="1"/>
        <end position="25"/>
    </location>
</feature>
<evidence type="ECO:0000313" key="5">
    <source>
        <dbReference type="EMBL" id="BAC95190.1"/>
    </source>
</evidence>
<keyword evidence="4" id="KW-0732">Signal</keyword>
<feature type="compositionally biased region" description="Low complexity" evidence="2">
    <location>
        <begin position="915"/>
        <end position="925"/>
    </location>
</feature>
<feature type="compositionally biased region" description="Acidic residues" evidence="2">
    <location>
        <begin position="1620"/>
        <end position="1641"/>
    </location>
</feature>
<evidence type="ECO:0008006" key="7">
    <source>
        <dbReference type="Google" id="ProtNLM"/>
    </source>
</evidence>
<feature type="region of interest" description="Disordered" evidence="2">
    <location>
        <begin position="761"/>
        <end position="797"/>
    </location>
</feature>
<sequence>MRQIFKRLLAPLLLMTALPTSVSQADGIRLVGPTGEVQSSPSFSEQVERANSPLPVSDEPSRFYGPTSANETLWSIASKLRPANNVSVQQTLLAIYRLNPQAFENQNIHSLVPGSTLRVPSLAQVRSASTEQAVTVMKAHQDKLNATSRPIAPTPVTRPVKVTPATPAQAVSETVKVEPQVDTTPVKTPDVPQVKTLEKQLEMSESELTALEEKNHNLRLMLAEVQSEVDGLKTELGDENRIRSEVEKLLAEEKAKLEEQQRMQPSAFDQFLSNGWMVAAAALIPGALIGLLIVMLLGRRTEAEPSASETQTEAPLTPPPMSDSDLDDLTDDLTLDDDLFSDSDDNSELLFDDTMGDDENDVFGDLDDSDLDFNLEGEDGEDPFASIGDDGDLDTDFDDFDSSNNGISVKGSDKALGLEEMERALDEVSPELEITDDEESDFDLSGENVGMSEDDLAELLASDEPTEDLGDSALDQSMLDDLFSNLGDDDEADEFDLGLDEDSAAAPTENKQMSDAMSGTMASDEDIDQLLAQFDEPVIDESELETPSSLDELESLLESGADDTQDDLSTSLLDEMLEQASDDEVSLDPLDELEALAGLSDDEIEVSPTDTELLDELLEADEEESLDEFDPLSELEELAAFGQDEVVPELDENSTDLLDELLESAPESDESLEWPEEELATAEESDLFDELIGLDESDKAQEDDAAESFDFAAELDAALDSSEDFVELSVSEPAIEEVSAEVDSVDNTAIDELLDDVLPLEEASPQQDEPTAEVEELVESIDSPMADDEFEPTEFNSSHFVEDLANVAPTLDPLLDAFPEDIEEASTAEAEVDTDPQSLQESLDDSSEALLEEVAQSEPVLPSDPLADLPVEEGETGDVDDIDAQDDLDDQDDDWLQAAIDEVESPRQSIDEYESTTQTETSEQELLSDHEIATTTPEPDVEESQEPQEEDWLQSAIDEVESPQIDSELHEVDSDEHLASTPLATEVTEEALDGHPDDAMLSELDATPAQDDELVDLVDDIAEPVSTDAEALLAQDIEDAQALEAPATEMPLEEPVHETPTPNAVPNEFGTPIEEDWAEAETLFDGLATDSELPQTQQEESLAGLVEAESTTEQDDSLDDLELLEFDEEDALEALADESAQEANAVLGEDAIGLDELALNEFGEDDELAMLADEPGFAEPSLESELEDIDLDELDFPEFGEEEALASLEEEPMLSEIELSESELVTPPIDETELLEQAESAVTDLDDIELDESELPEFGEEDALSAMADEPSLADFELDEPVEEGEIDLADEVEFDELELPEFGEDEALAAIADEPSYDAPVVEEEVFAAEEPAVESEVTSEESALDEVLEPSEVATDNVESAEEQAQAETTDDVFDFDELELPEFGEDEALAAMADEPSYDAPVMEEDAFAAEEPAVESEITSDDSALDEVLEPSEVADDNVESAEEQAQAETTDDVFDFDELELPEFGEDEALAAMADEPSYDAPAVEEDAFAAEEPAVESEVTSEESALDDVLEPSEDVTDNVESAEEQAQAETTDDVFDFDELELPEFGEDEALAAMADEPSYDAPVVEEEVFAAEEPAVESEVTSEESALDDVLEPSEVATDNVESAEEQAQAETTDDAFDFDELELPEFGEDEAAEAVASEPNIEPDAEPEAESDDFEIDELDLPEFGEEDAIVSVAEELDEAPITSEPEEQDYHFDSLELPSIEESGELNTVNKPHINPSSYEEQDALFDVFAQEAGFNIAEEEVLHSEFDEAAMAHLLSEEALDDNFFPESPDDEMAASAGMDIEAMLEVGGDDWNGFKLPDNPSAEVTSDVPAEEREIWSSEEALRQPNIDEENWAEQDDFDPKKNQYMTIDELMAQVDGDEVEFEEEDLKLDVGLDEFPDVIGDISNVDVDENAEASGKLDLAKIYIEMNDAEGAIKLLEEAIVYGDDDVRREAKNLIDMINGR</sequence>
<feature type="compositionally biased region" description="Acidic residues" evidence="2">
    <location>
        <begin position="487"/>
        <end position="503"/>
    </location>
</feature>
<evidence type="ECO:0000256" key="4">
    <source>
        <dbReference type="SAM" id="SignalP"/>
    </source>
</evidence>
<gene>
    <name evidence="5" type="ordered locus">VV2426</name>
</gene>
<feature type="compositionally biased region" description="Acidic residues" evidence="2">
    <location>
        <begin position="1495"/>
        <end position="1530"/>
    </location>
</feature>
<dbReference type="InterPro" id="IPR020012">
    <property type="entry name" value="LysM_FimV"/>
</dbReference>
<dbReference type="NCBIfam" id="TIGR03505">
    <property type="entry name" value="FimV_core"/>
    <property type="match status" value="1"/>
</dbReference>
<feature type="transmembrane region" description="Helical" evidence="3">
    <location>
        <begin position="276"/>
        <end position="297"/>
    </location>
</feature>
<reference evidence="5 6" key="1">
    <citation type="journal article" date="2003" name="Genome Res.">
        <title>Comparative genome analysis of Vibrio vulnificus, a marine pathogen.</title>
        <authorList>
            <person name="Chen C.Y."/>
            <person name="Wu K.M."/>
            <person name="Chang Y.C."/>
            <person name="Chang C.H."/>
            <person name="Tsai H.C."/>
            <person name="Liao T.L."/>
            <person name="Liu Y.M."/>
            <person name="Chen H.J."/>
            <person name="Shen A.B."/>
            <person name="Li J.C."/>
            <person name="Su T.L."/>
            <person name="Shao C.P."/>
            <person name="Lee C.T."/>
            <person name="Hor L.I."/>
            <person name="Tsai S.F."/>
        </authorList>
    </citation>
    <scope>NUCLEOTIDE SEQUENCE [LARGE SCALE GENOMIC DNA]</scope>
    <source>
        <strain evidence="5 6">YJ016</strain>
    </source>
</reference>
<dbReference type="Gene3D" id="3.10.350.10">
    <property type="entry name" value="LysM domain"/>
    <property type="match status" value="1"/>
</dbReference>
<feature type="compositionally biased region" description="Acidic residues" evidence="2">
    <location>
        <begin position="551"/>
        <end position="566"/>
    </location>
</feature>
<evidence type="ECO:0000256" key="1">
    <source>
        <dbReference type="SAM" id="Coils"/>
    </source>
</evidence>
<accession>Q7MIT8</accession>
<dbReference type="eggNOG" id="COG3170">
    <property type="taxonomic scope" value="Bacteria"/>
</dbReference>
<feature type="compositionally biased region" description="Acidic residues" evidence="2">
    <location>
        <begin position="1650"/>
        <end position="1666"/>
    </location>
</feature>
<evidence type="ECO:0000256" key="2">
    <source>
        <dbReference type="SAM" id="MobiDB-lite"/>
    </source>
</evidence>
<proteinExistence type="predicted"/>
<dbReference type="InterPro" id="IPR018392">
    <property type="entry name" value="LysM"/>
</dbReference>
<feature type="region of interest" description="Disordered" evidence="2">
    <location>
        <begin position="815"/>
        <end position="1013"/>
    </location>
</feature>
<feature type="region of interest" description="Disordered" evidence="2">
    <location>
        <begin position="434"/>
        <end position="525"/>
    </location>
</feature>
<dbReference type="NCBIfam" id="TIGR03504">
    <property type="entry name" value="FimV_Cterm"/>
    <property type="match status" value="1"/>
</dbReference>
<dbReference type="KEGG" id="vvy:VV2426"/>
<feature type="compositionally biased region" description="Basic and acidic residues" evidence="2">
    <location>
        <begin position="967"/>
        <end position="978"/>
    </location>
</feature>
<dbReference type="InterPro" id="IPR020011">
    <property type="entry name" value="FimV_C"/>
</dbReference>
<dbReference type="Proteomes" id="UP000002675">
    <property type="component" value="Chromosome I"/>
</dbReference>
<feature type="compositionally biased region" description="Acidic residues" evidence="2">
    <location>
        <begin position="818"/>
        <end position="834"/>
    </location>
</feature>
<feature type="region of interest" description="Disordered" evidence="2">
    <location>
        <begin position="1087"/>
        <end position="1117"/>
    </location>
</feature>
<dbReference type="InterPro" id="IPR036779">
    <property type="entry name" value="LysM_dom_sf"/>
</dbReference>
<evidence type="ECO:0000256" key="3">
    <source>
        <dbReference type="SAM" id="Phobius"/>
    </source>
</evidence>
<feature type="chain" id="PRO_5004288510" description="AAA family ATPase" evidence="4">
    <location>
        <begin position="26"/>
        <end position="1954"/>
    </location>
</feature>
<dbReference type="Gene3D" id="1.20.58.2200">
    <property type="match status" value="1"/>
</dbReference>
<keyword evidence="3" id="KW-1133">Transmembrane helix</keyword>
<feature type="region of interest" description="Disordered" evidence="2">
    <location>
        <begin position="1331"/>
        <end position="1376"/>
    </location>
</feature>
<dbReference type="STRING" id="672.VV93_v1c21290"/>